<comment type="function">
    <text evidence="10">DNA repair enzyme that has both DNA N-glycosylase activity and AP-lyase activity. The DNA N-glycosylase activity releases various damaged pyrimidines from DNA by cleaving the N-glycosidic bond, leaving an AP (apurinic/apyrimidinic) site. The AP-lyase activity cleaves the phosphodiester bond 3' to the AP site by a beta-elimination, leaving a 3'-terminal unsaturated sugar and a product with a terminal 5'-phosphate.</text>
</comment>
<dbReference type="InterPro" id="IPR003265">
    <property type="entry name" value="HhH-GPD_domain"/>
</dbReference>
<evidence type="ECO:0000256" key="7">
    <source>
        <dbReference type="ARBA" id="ARBA00023014"/>
    </source>
</evidence>
<keyword evidence="13" id="KW-1185">Reference proteome</keyword>
<keyword evidence="10 12" id="KW-0456">Lyase</keyword>
<evidence type="ECO:0000256" key="1">
    <source>
        <dbReference type="ARBA" id="ARBA00008343"/>
    </source>
</evidence>
<dbReference type="HAMAP" id="MF_00942">
    <property type="entry name" value="Nth"/>
    <property type="match status" value="1"/>
</dbReference>
<dbReference type="GO" id="GO:0051539">
    <property type="term" value="F:4 iron, 4 sulfur cluster binding"/>
    <property type="evidence" value="ECO:0007669"/>
    <property type="project" value="UniProtKB-KW"/>
</dbReference>
<reference evidence="13" key="1">
    <citation type="submission" date="2016-10" db="EMBL/GenBank/DDBJ databases">
        <authorList>
            <person name="Varghese N."/>
            <person name="Submissions S."/>
        </authorList>
    </citation>
    <scope>NUCLEOTIDE SEQUENCE [LARGE SCALE GENOMIC DNA]</scope>
    <source>
        <strain evidence="13">MPL-11</strain>
    </source>
</reference>
<dbReference type="InterPro" id="IPR005759">
    <property type="entry name" value="Nth"/>
</dbReference>
<keyword evidence="10" id="KW-0238">DNA-binding</keyword>
<dbReference type="NCBIfam" id="TIGR01083">
    <property type="entry name" value="nth"/>
    <property type="match status" value="1"/>
</dbReference>
<evidence type="ECO:0000256" key="5">
    <source>
        <dbReference type="ARBA" id="ARBA00022801"/>
    </source>
</evidence>
<keyword evidence="5 10" id="KW-0378">Hydrolase</keyword>
<dbReference type="PANTHER" id="PTHR10359:SF18">
    <property type="entry name" value="ENDONUCLEASE III"/>
    <property type="match status" value="1"/>
</dbReference>
<comment type="similarity">
    <text evidence="1 10">Belongs to the Nth/MutY family.</text>
</comment>
<dbReference type="GO" id="GO:0003677">
    <property type="term" value="F:DNA binding"/>
    <property type="evidence" value="ECO:0007669"/>
    <property type="project" value="UniProtKB-UniRule"/>
</dbReference>
<dbReference type="SUPFAM" id="SSF48150">
    <property type="entry name" value="DNA-glycosylase"/>
    <property type="match status" value="1"/>
</dbReference>
<evidence type="ECO:0000256" key="6">
    <source>
        <dbReference type="ARBA" id="ARBA00023004"/>
    </source>
</evidence>
<accession>A0A1H0ZNU7</accession>
<evidence type="ECO:0000256" key="8">
    <source>
        <dbReference type="ARBA" id="ARBA00023204"/>
    </source>
</evidence>
<keyword evidence="6" id="KW-0408">Iron</keyword>
<keyword evidence="2" id="KW-0004">4Fe-4S</keyword>
<evidence type="ECO:0000256" key="4">
    <source>
        <dbReference type="ARBA" id="ARBA00022763"/>
    </source>
</evidence>
<evidence type="ECO:0000256" key="2">
    <source>
        <dbReference type="ARBA" id="ARBA00022485"/>
    </source>
</evidence>
<dbReference type="InterPro" id="IPR000445">
    <property type="entry name" value="HhH_motif"/>
</dbReference>
<sequence length="218" mass="24870">MLTNEAAQHVIYEIMKLYPDAVPMMRYQNPFQLLMVVILSAQATDISVAKVTDQLFKRYPNPQAVIESSPEEIESYIKTVGLYRNKAKYIYKSSCQLLEKFDGKVPSTRKELQSLTGIGPKSANILLNVAFNQEAFAVDTHVARICKHHKIVEENATPKQIEKRVTEIIPAKYWGRAHQSMISFGKEICTSRNMKCHDYPQLYENLEEVDPTDSIDAV</sequence>
<gene>
    <name evidence="10" type="primary">nth</name>
    <name evidence="12" type="ORF">SAMN04487752_1628</name>
</gene>
<dbReference type="Pfam" id="PF00730">
    <property type="entry name" value="HhH-GPD"/>
    <property type="match status" value="1"/>
</dbReference>
<dbReference type="PANTHER" id="PTHR10359">
    <property type="entry name" value="A/G-SPECIFIC ADENINE GLYCOSYLASE/ENDONUCLEASE III"/>
    <property type="match status" value="1"/>
</dbReference>
<dbReference type="Gene3D" id="1.10.1670.10">
    <property type="entry name" value="Helix-hairpin-Helix base-excision DNA repair enzymes (C-terminal)"/>
    <property type="match status" value="1"/>
</dbReference>
<dbReference type="InterPro" id="IPR023170">
    <property type="entry name" value="HhH_base_excis_C"/>
</dbReference>
<protein>
    <recommendedName>
        <fullName evidence="10">Endonuclease III</fullName>
        <ecNumber evidence="10">4.2.99.18</ecNumber>
    </recommendedName>
    <alternativeName>
        <fullName evidence="10">DNA-(apurinic or apyrimidinic site) lyase</fullName>
    </alternativeName>
</protein>
<keyword evidence="7" id="KW-0411">Iron-sulfur</keyword>
<name>A0A1H0ZNU7_9LACT</name>
<evidence type="ECO:0000259" key="11">
    <source>
        <dbReference type="SMART" id="SM00478"/>
    </source>
</evidence>
<dbReference type="PIRSF" id="PIRSF001435">
    <property type="entry name" value="Nth"/>
    <property type="match status" value="1"/>
</dbReference>
<dbReference type="GO" id="GO:0046872">
    <property type="term" value="F:metal ion binding"/>
    <property type="evidence" value="ECO:0007669"/>
    <property type="project" value="UniProtKB-KW"/>
</dbReference>
<dbReference type="EMBL" id="FNJW01000008">
    <property type="protein sequence ID" value="SDQ29009.1"/>
    <property type="molecule type" value="Genomic_DNA"/>
</dbReference>
<feature type="domain" description="HhH-GPD" evidence="11">
    <location>
        <begin position="39"/>
        <end position="187"/>
    </location>
</feature>
<dbReference type="RefSeq" id="WP_089977043.1">
    <property type="nucleotide sequence ID" value="NZ_CP084916.1"/>
</dbReference>
<comment type="caution">
    <text evidence="10">Lacks conserved residue(s) required for the propagation of feature annotation.</text>
</comment>
<evidence type="ECO:0000256" key="10">
    <source>
        <dbReference type="HAMAP-Rule" id="MF_00942"/>
    </source>
</evidence>
<dbReference type="GO" id="GO:0019104">
    <property type="term" value="F:DNA N-glycosylase activity"/>
    <property type="evidence" value="ECO:0007669"/>
    <property type="project" value="UniProtKB-UniRule"/>
</dbReference>
<dbReference type="AlphaFoldDB" id="A0A1H0ZNU7"/>
<dbReference type="Pfam" id="PF00633">
    <property type="entry name" value="HHH"/>
    <property type="match status" value="1"/>
</dbReference>
<evidence type="ECO:0000256" key="9">
    <source>
        <dbReference type="ARBA" id="ARBA00023295"/>
    </source>
</evidence>
<dbReference type="CDD" id="cd00056">
    <property type="entry name" value="ENDO3c"/>
    <property type="match status" value="1"/>
</dbReference>
<comment type="cofactor">
    <cofactor evidence="10">
        <name>[4Fe-4S] cluster</name>
        <dbReference type="ChEBI" id="CHEBI:49883"/>
    </cofactor>
    <text evidence="10">Binds 1 [4Fe-4S] cluster.</text>
</comment>
<dbReference type="GO" id="GO:0006285">
    <property type="term" value="P:base-excision repair, AP site formation"/>
    <property type="evidence" value="ECO:0007669"/>
    <property type="project" value="TreeGrafter"/>
</dbReference>
<keyword evidence="3" id="KW-0479">Metal-binding</keyword>
<dbReference type="OrthoDB" id="9800977at2"/>
<dbReference type="Gene3D" id="1.10.340.30">
    <property type="entry name" value="Hypothetical protein, domain 2"/>
    <property type="match status" value="1"/>
</dbReference>
<keyword evidence="4 10" id="KW-0227">DNA damage</keyword>
<keyword evidence="9 10" id="KW-0326">Glycosidase</keyword>
<evidence type="ECO:0000313" key="13">
    <source>
        <dbReference type="Proteomes" id="UP000199481"/>
    </source>
</evidence>
<evidence type="ECO:0000313" key="12">
    <source>
        <dbReference type="EMBL" id="SDQ29009.1"/>
    </source>
</evidence>
<comment type="catalytic activity">
    <reaction evidence="10">
        <text>2'-deoxyribonucleotide-(2'-deoxyribose 5'-phosphate)-2'-deoxyribonucleotide-DNA = a 3'-end 2'-deoxyribonucleotide-(2,3-dehydro-2,3-deoxyribose 5'-phosphate)-DNA + a 5'-end 5'-phospho-2'-deoxyribonucleoside-DNA + H(+)</text>
        <dbReference type="Rhea" id="RHEA:66592"/>
        <dbReference type="Rhea" id="RHEA-COMP:13180"/>
        <dbReference type="Rhea" id="RHEA-COMP:16897"/>
        <dbReference type="Rhea" id="RHEA-COMP:17067"/>
        <dbReference type="ChEBI" id="CHEBI:15378"/>
        <dbReference type="ChEBI" id="CHEBI:136412"/>
        <dbReference type="ChEBI" id="CHEBI:157695"/>
        <dbReference type="ChEBI" id="CHEBI:167181"/>
        <dbReference type="EC" id="4.2.99.18"/>
    </reaction>
</comment>
<keyword evidence="8 10" id="KW-0234">DNA repair</keyword>
<dbReference type="FunFam" id="1.10.340.30:FF:000001">
    <property type="entry name" value="Endonuclease III"/>
    <property type="match status" value="1"/>
</dbReference>
<keyword evidence="12" id="KW-0255">Endonuclease</keyword>
<proteinExistence type="inferred from homology"/>
<keyword evidence="12" id="KW-0540">Nuclease</keyword>
<evidence type="ECO:0000256" key="3">
    <source>
        <dbReference type="ARBA" id="ARBA00022723"/>
    </source>
</evidence>
<dbReference type="SMART" id="SM00478">
    <property type="entry name" value="ENDO3c"/>
    <property type="match status" value="1"/>
</dbReference>
<organism evidence="12 13">
    <name type="scientific">Carnobacterium viridans</name>
    <dbReference type="NCBI Taxonomy" id="174587"/>
    <lineage>
        <taxon>Bacteria</taxon>
        <taxon>Bacillati</taxon>
        <taxon>Bacillota</taxon>
        <taxon>Bacilli</taxon>
        <taxon>Lactobacillales</taxon>
        <taxon>Carnobacteriaceae</taxon>
        <taxon>Carnobacterium</taxon>
    </lineage>
</organism>
<dbReference type="Proteomes" id="UP000199481">
    <property type="component" value="Unassembled WGS sequence"/>
</dbReference>
<dbReference type="GO" id="GO:0140078">
    <property type="term" value="F:class I DNA-(apurinic or apyrimidinic site) endonuclease activity"/>
    <property type="evidence" value="ECO:0007669"/>
    <property type="project" value="UniProtKB-EC"/>
</dbReference>
<dbReference type="InterPro" id="IPR011257">
    <property type="entry name" value="DNA_glycosylase"/>
</dbReference>
<dbReference type="EC" id="4.2.99.18" evidence="10"/>